<evidence type="ECO:0000313" key="2">
    <source>
        <dbReference type="Proteomes" id="UP001391051"/>
    </source>
</evidence>
<accession>A0ABR1QN59</accession>
<dbReference type="GeneID" id="92073918"/>
<name>A0ABR1QN59_9PEZI</name>
<dbReference type="RefSeq" id="XP_066703483.1">
    <property type="nucleotide sequence ID" value="XM_066840856.1"/>
</dbReference>
<organism evidence="1 2">
    <name type="scientific">Apiospora aurea</name>
    <dbReference type="NCBI Taxonomy" id="335848"/>
    <lineage>
        <taxon>Eukaryota</taxon>
        <taxon>Fungi</taxon>
        <taxon>Dikarya</taxon>
        <taxon>Ascomycota</taxon>
        <taxon>Pezizomycotina</taxon>
        <taxon>Sordariomycetes</taxon>
        <taxon>Xylariomycetidae</taxon>
        <taxon>Amphisphaeriales</taxon>
        <taxon>Apiosporaceae</taxon>
        <taxon>Apiospora</taxon>
    </lineage>
</organism>
<comment type="caution">
    <text evidence="1">The sequence shown here is derived from an EMBL/GenBank/DDBJ whole genome shotgun (WGS) entry which is preliminary data.</text>
</comment>
<protein>
    <submittedName>
        <fullName evidence="1">Uncharacterized protein</fullName>
    </submittedName>
</protein>
<gene>
    <name evidence="1" type="ORF">PG986_004634</name>
</gene>
<keyword evidence="2" id="KW-1185">Reference proteome</keyword>
<evidence type="ECO:0000313" key="1">
    <source>
        <dbReference type="EMBL" id="KAK7959780.1"/>
    </source>
</evidence>
<sequence>MGEAAPMILRNTALAATAAAEYASKQPTRYSGKVWKMSDMAKVNGRRLVSGTAQCTCLSAAQPNTKKAMGETSANLILRGNRISGS</sequence>
<reference evidence="1 2" key="1">
    <citation type="submission" date="2023-01" db="EMBL/GenBank/DDBJ databases">
        <title>Analysis of 21 Apiospora genomes using comparative genomics revels a genus with tremendous synthesis potential of carbohydrate active enzymes and secondary metabolites.</title>
        <authorList>
            <person name="Sorensen T."/>
        </authorList>
    </citation>
    <scope>NUCLEOTIDE SEQUENCE [LARGE SCALE GENOMIC DNA]</scope>
    <source>
        <strain evidence="1 2">CBS 24483</strain>
    </source>
</reference>
<proteinExistence type="predicted"/>
<dbReference type="EMBL" id="JAQQWE010000003">
    <property type="protein sequence ID" value="KAK7959780.1"/>
    <property type="molecule type" value="Genomic_DNA"/>
</dbReference>
<dbReference type="Proteomes" id="UP001391051">
    <property type="component" value="Unassembled WGS sequence"/>
</dbReference>